<keyword evidence="3" id="KW-1185">Reference proteome</keyword>
<gene>
    <name evidence="2" type="ORF">FHU28_003656</name>
</gene>
<sequence>MSERIGARVGRRARAGDLDRWQHGGAARWEAA</sequence>
<reference evidence="2 3" key="1">
    <citation type="submission" date="2020-08" db="EMBL/GenBank/DDBJ databases">
        <title>Sequencing the genomes of 1000 actinobacteria strains.</title>
        <authorList>
            <person name="Klenk H.-P."/>
        </authorList>
    </citation>
    <scope>NUCLEOTIDE SEQUENCE [LARGE SCALE GENOMIC DNA]</scope>
    <source>
        <strain evidence="2 3">DSM 43036</strain>
    </source>
</reference>
<name>A0ABR6MF06_MICEC</name>
<protein>
    <submittedName>
        <fullName evidence="2">Uncharacterized protein</fullName>
    </submittedName>
</protein>
<proteinExistence type="predicted"/>
<organism evidence="2 3">
    <name type="scientific">Micromonospora echinospora</name>
    <name type="common">Micromonospora purpurea</name>
    <dbReference type="NCBI Taxonomy" id="1877"/>
    <lineage>
        <taxon>Bacteria</taxon>
        <taxon>Bacillati</taxon>
        <taxon>Actinomycetota</taxon>
        <taxon>Actinomycetes</taxon>
        <taxon>Micromonosporales</taxon>
        <taxon>Micromonosporaceae</taxon>
        <taxon>Micromonospora</taxon>
    </lineage>
</organism>
<dbReference type="Proteomes" id="UP000618986">
    <property type="component" value="Unassembled WGS sequence"/>
</dbReference>
<evidence type="ECO:0000313" key="3">
    <source>
        <dbReference type="Proteomes" id="UP000618986"/>
    </source>
</evidence>
<dbReference type="EMBL" id="JACHJC010000001">
    <property type="protein sequence ID" value="MBB5113817.1"/>
    <property type="molecule type" value="Genomic_DNA"/>
</dbReference>
<comment type="caution">
    <text evidence="2">The sequence shown here is derived from an EMBL/GenBank/DDBJ whole genome shotgun (WGS) entry which is preliminary data.</text>
</comment>
<evidence type="ECO:0000256" key="1">
    <source>
        <dbReference type="SAM" id="MobiDB-lite"/>
    </source>
</evidence>
<evidence type="ECO:0000313" key="2">
    <source>
        <dbReference type="EMBL" id="MBB5113817.1"/>
    </source>
</evidence>
<accession>A0ABR6MF06</accession>
<feature type="region of interest" description="Disordered" evidence="1">
    <location>
        <begin position="1"/>
        <end position="32"/>
    </location>
</feature>